<dbReference type="CDD" id="cd16917">
    <property type="entry name" value="HATPase_UhpB-NarQ-NarX-like"/>
    <property type="match status" value="1"/>
</dbReference>
<keyword evidence="4 9" id="KW-0812">Transmembrane</keyword>
<dbReference type="AlphaFoldDB" id="A0A5E6XCX4"/>
<dbReference type="SMART" id="SM00387">
    <property type="entry name" value="HATPase_c"/>
    <property type="match status" value="1"/>
</dbReference>
<keyword evidence="7" id="KW-0902">Two-component regulatory system</keyword>
<dbReference type="EMBL" id="OZ024668">
    <property type="protein sequence ID" value="CAK9890104.1"/>
    <property type="molecule type" value="Genomic_DNA"/>
</dbReference>
<reference evidence="12" key="1">
    <citation type="submission" date="2019-09" db="EMBL/GenBank/DDBJ databases">
        <authorList>
            <person name="Chandra G."/>
            <person name="Truman W A."/>
        </authorList>
    </citation>
    <scope>NUCLEOTIDE SEQUENCE [LARGE SCALE GENOMIC DNA]</scope>
    <source>
        <strain evidence="12">PS652</strain>
    </source>
</reference>
<sequence>MLLKHKIVALGVLPLLLAIAAICALVISLNNQLGDQQAQLIEDSILVSKRAELKNYVAMAQSLIAPLYNEGQGDEHAKQKVLDELRKLSFGINGYFFVYDRQGHSLMHARQSELVGKDLMDMRDPHGLLVIQALLKSAKSGEGFQRYAWNKPSSGQVTDKLAYVVMLERWGWMIGTGIYLEDVERATQQARDEVAHGIRKTMVSIAVVALIAVLFVFASGMTLNLSEHRLADTKLQRLNQRIVSLQEEERSRVSRELHDGISQVLVSIKYKLELAGFLLESGETRGTVILKEATERLGEAIGEVRSISHDLRSSLLDTLGLPAAIGQLAEEFEQRSGLRVTFETNEFECLLDEGVPVSLFRIVQEGLSNIERHAQAQNVSITLFGSEQSVRLRIIDDGIGFNVNKVERRHAGIGLRNIRERVEHFGGRFHMASAPGRSELDIVIPMSIPCTKL</sequence>
<comment type="subcellular location">
    <subcellularLocation>
        <location evidence="1">Cell membrane</location>
        <topology evidence="1">Multi-pass membrane protein</topology>
    </subcellularLocation>
</comment>
<keyword evidence="3" id="KW-0808">Transferase</keyword>
<dbReference type="InterPro" id="IPR033480">
    <property type="entry name" value="sCache_2"/>
</dbReference>
<keyword evidence="5" id="KW-0418">Kinase</keyword>
<evidence type="ECO:0000256" key="5">
    <source>
        <dbReference type="ARBA" id="ARBA00022777"/>
    </source>
</evidence>
<dbReference type="InterPro" id="IPR003594">
    <property type="entry name" value="HATPase_dom"/>
</dbReference>
<dbReference type="InterPro" id="IPR050482">
    <property type="entry name" value="Sensor_HK_TwoCompSys"/>
</dbReference>
<dbReference type="Pfam" id="PF02518">
    <property type="entry name" value="HATPase_c"/>
    <property type="match status" value="1"/>
</dbReference>
<evidence type="ECO:0000256" key="1">
    <source>
        <dbReference type="ARBA" id="ARBA00004651"/>
    </source>
</evidence>
<dbReference type="SUPFAM" id="SSF55874">
    <property type="entry name" value="ATPase domain of HSP90 chaperone/DNA topoisomerase II/histidine kinase"/>
    <property type="match status" value="1"/>
</dbReference>
<evidence type="ECO:0000256" key="6">
    <source>
        <dbReference type="ARBA" id="ARBA00022989"/>
    </source>
</evidence>
<evidence type="ECO:0000313" key="12">
    <source>
        <dbReference type="EMBL" id="VVN38495.1"/>
    </source>
</evidence>
<dbReference type="RefSeq" id="WP_150777083.1">
    <property type="nucleotide sequence ID" value="NZ_OZ024668.1"/>
</dbReference>
<reference evidence="11 13" key="2">
    <citation type="submission" date="2024-03" db="EMBL/GenBank/DDBJ databases">
        <authorList>
            <person name="Alaster D. Moffat"/>
            <person name="Govind Chandra"/>
            <person name="Andrew W. Truman"/>
        </authorList>
    </citation>
    <scope>NUCLEOTIDE SEQUENCE [LARGE SCALE GENOMIC DNA]</scope>
    <source>
        <strain evidence="11">PS652</strain>
    </source>
</reference>
<dbReference type="Gene3D" id="3.30.565.10">
    <property type="entry name" value="Histidine kinase-like ATPase, C-terminal domain"/>
    <property type="match status" value="1"/>
</dbReference>
<dbReference type="GO" id="GO:0000155">
    <property type="term" value="F:phosphorelay sensor kinase activity"/>
    <property type="evidence" value="ECO:0007669"/>
    <property type="project" value="InterPro"/>
</dbReference>
<dbReference type="InterPro" id="IPR017171">
    <property type="entry name" value="Sig_transdc_His_kinase_MctS"/>
</dbReference>
<evidence type="ECO:0000256" key="8">
    <source>
        <dbReference type="ARBA" id="ARBA00023136"/>
    </source>
</evidence>
<dbReference type="PROSITE" id="PS50109">
    <property type="entry name" value="HIS_KIN"/>
    <property type="match status" value="1"/>
</dbReference>
<keyword evidence="2" id="KW-1003">Cell membrane</keyword>
<dbReference type="EMBL" id="CABVHG010000053">
    <property type="protein sequence ID" value="VVN38495.1"/>
    <property type="molecule type" value="Genomic_DNA"/>
</dbReference>
<dbReference type="InterPro" id="IPR005467">
    <property type="entry name" value="His_kinase_dom"/>
</dbReference>
<dbReference type="InterPro" id="IPR011712">
    <property type="entry name" value="Sig_transdc_His_kin_sub3_dim/P"/>
</dbReference>
<gene>
    <name evidence="11" type="ORF">PS652_02937</name>
    <name evidence="12" type="ORF">PS652_05271</name>
</gene>
<keyword evidence="6 9" id="KW-1133">Transmembrane helix</keyword>
<keyword evidence="8 9" id="KW-0472">Membrane</keyword>
<accession>A0A5E6XCX4</accession>
<organism evidence="12">
    <name type="scientific">Pseudomonas fluorescens</name>
    <dbReference type="NCBI Taxonomy" id="294"/>
    <lineage>
        <taxon>Bacteria</taxon>
        <taxon>Pseudomonadati</taxon>
        <taxon>Pseudomonadota</taxon>
        <taxon>Gammaproteobacteria</taxon>
        <taxon>Pseudomonadales</taxon>
        <taxon>Pseudomonadaceae</taxon>
        <taxon>Pseudomonas</taxon>
    </lineage>
</organism>
<dbReference type="Gene3D" id="3.30.450.20">
    <property type="entry name" value="PAS domain"/>
    <property type="match status" value="1"/>
</dbReference>
<evidence type="ECO:0000256" key="3">
    <source>
        <dbReference type="ARBA" id="ARBA00022679"/>
    </source>
</evidence>
<dbReference type="InterPro" id="IPR036890">
    <property type="entry name" value="HATPase_C_sf"/>
</dbReference>
<evidence type="ECO:0000313" key="11">
    <source>
        <dbReference type="EMBL" id="CAK9890104.1"/>
    </source>
</evidence>
<protein>
    <recommendedName>
        <fullName evidence="10">Histidine kinase domain-containing protein</fullName>
    </recommendedName>
</protein>
<feature type="domain" description="Histidine kinase" evidence="10">
    <location>
        <begin position="252"/>
        <end position="448"/>
    </location>
</feature>
<dbReference type="Gene3D" id="1.20.5.1930">
    <property type="match status" value="1"/>
</dbReference>
<evidence type="ECO:0000256" key="2">
    <source>
        <dbReference type="ARBA" id="ARBA00022475"/>
    </source>
</evidence>
<evidence type="ECO:0000256" key="7">
    <source>
        <dbReference type="ARBA" id="ARBA00023012"/>
    </source>
</evidence>
<evidence type="ECO:0000313" key="13">
    <source>
        <dbReference type="Proteomes" id="UP000326595"/>
    </source>
</evidence>
<dbReference type="GO" id="GO:0005886">
    <property type="term" value="C:plasma membrane"/>
    <property type="evidence" value="ECO:0007669"/>
    <property type="project" value="UniProtKB-SubCell"/>
</dbReference>
<dbReference type="Pfam" id="PF17200">
    <property type="entry name" value="sCache_2"/>
    <property type="match status" value="1"/>
</dbReference>
<proteinExistence type="predicted"/>
<evidence type="ECO:0000256" key="9">
    <source>
        <dbReference type="SAM" id="Phobius"/>
    </source>
</evidence>
<dbReference type="PIRSF" id="PIRSF037314">
    <property type="entry name" value="STHK_MctS"/>
    <property type="match status" value="1"/>
</dbReference>
<dbReference type="SMART" id="SM01049">
    <property type="entry name" value="Cache_2"/>
    <property type="match status" value="1"/>
</dbReference>
<feature type="transmembrane region" description="Helical" evidence="9">
    <location>
        <begin position="202"/>
        <end position="225"/>
    </location>
</feature>
<dbReference type="GO" id="GO:0046983">
    <property type="term" value="F:protein dimerization activity"/>
    <property type="evidence" value="ECO:0007669"/>
    <property type="project" value="InterPro"/>
</dbReference>
<dbReference type="PANTHER" id="PTHR24421">
    <property type="entry name" value="NITRATE/NITRITE SENSOR PROTEIN NARX-RELATED"/>
    <property type="match status" value="1"/>
</dbReference>
<evidence type="ECO:0000256" key="4">
    <source>
        <dbReference type="ARBA" id="ARBA00022692"/>
    </source>
</evidence>
<dbReference type="Proteomes" id="UP000326595">
    <property type="component" value="Chromosome"/>
</dbReference>
<dbReference type="PANTHER" id="PTHR24421:SF59">
    <property type="entry name" value="OXYGEN SENSOR HISTIDINE KINASE NREB"/>
    <property type="match status" value="1"/>
</dbReference>
<evidence type="ECO:0000259" key="10">
    <source>
        <dbReference type="PROSITE" id="PS50109"/>
    </source>
</evidence>
<name>A0A5E6XCX4_PSEFL</name>
<dbReference type="Pfam" id="PF07730">
    <property type="entry name" value="HisKA_3"/>
    <property type="match status" value="1"/>
</dbReference>